<organism evidence="7 8">
    <name type="scientific">Scomber scombrus</name>
    <name type="common">Atlantic mackerel</name>
    <name type="synonym">Scomber vernalis</name>
    <dbReference type="NCBI Taxonomy" id="13677"/>
    <lineage>
        <taxon>Eukaryota</taxon>
        <taxon>Metazoa</taxon>
        <taxon>Chordata</taxon>
        <taxon>Craniata</taxon>
        <taxon>Vertebrata</taxon>
        <taxon>Euteleostomi</taxon>
        <taxon>Actinopterygii</taxon>
        <taxon>Neopterygii</taxon>
        <taxon>Teleostei</taxon>
        <taxon>Neoteleostei</taxon>
        <taxon>Acanthomorphata</taxon>
        <taxon>Pelagiaria</taxon>
        <taxon>Scombriformes</taxon>
        <taxon>Scombridae</taxon>
        <taxon>Scomber</taxon>
    </lineage>
</organism>
<feature type="transmembrane region" description="Helical" evidence="5">
    <location>
        <begin position="39"/>
        <end position="62"/>
    </location>
</feature>
<evidence type="ECO:0000256" key="4">
    <source>
        <dbReference type="ARBA" id="ARBA00023136"/>
    </source>
</evidence>
<keyword evidence="5" id="KW-1133">Transmembrane helix</keyword>
<proteinExistence type="inferred from homology"/>
<evidence type="ECO:0000256" key="1">
    <source>
        <dbReference type="ARBA" id="ARBA00004370"/>
    </source>
</evidence>
<dbReference type="GO" id="GO:0005125">
    <property type="term" value="F:cytokine activity"/>
    <property type="evidence" value="ECO:0007669"/>
    <property type="project" value="UniProtKB-KW"/>
</dbReference>
<keyword evidence="5" id="KW-0812">Transmembrane</keyword>
<dbReference type="PANTHER" id="PTHR11471">
    <property type="entry name" value="TUMOR NECROSIS FACTOR FAMILY MEMBER"/>
    <property type="match status" value="1"/>
</dbReference>
<evidence type="ECO:0000313" key="8">
    <source>
        <dbReference type="Proteomes" id="UP001314229"/>
    </source>
</evidence>
<dbReference type="Proteomes" id="UP001314229">
    <property type="component" value="Unassembled WGS sequence"/>
</dbReference>
<gene>
    <name evidence="7" type="ORF">FSCOSCO3_A000452</name>
</gene>
<evidence type="ECO:0000313" key="7">
    <source>
        <dbReference type="EMBL" id="CAK6968373.1"/>
    </source>
</evidence>
<name>A0AAV1PAE6_SCOSC</name>
<dbReference type="InterPro" id="IPR008983">
    <property type="entry name" value="Tumour_necrosis_fac-like_dom"/>
</dbReference>
<keyword evidence="8" id="KW-1185">Reference proteome</keyword>
<dbReference type="Gene3D" id="2.60.120.40">
    <property type="match status" value="1"/>
</dbReference>
<reference evidence="7 8" key="1">
    <citation type="submission" date="2024-01" db="EMBL/GenBank/DDBJ databases">
        <authorList>
            <person name="Alioto T."/>
            <person name="Alioto T."/>
            <person name="Gomez Garrido J."/>
        </authorList>
    </citation>
    <scope>NUCLEOTIDE SEQUENCE [LARGE SCALE GENOMIC DNA]</scope>
</reference>
<dbReference type="PANTHER" id="PTHR11471:SF56">
    <property type="entry name" value="TUMOR NECROSIS FACTOR LIGAND SUPERFAMILY MEMBER 14-LIKE"/>
    <property type="match status" value="1"/>
</dbReference>
<evidence type="ECO:0000259" key="6">
    <source>
        <dbReference type="PROSITE" id="PS50049"/>
    </source>
</evidence>
<keyword evidence="4 5" id="KW-0472">Membrane</keyword>
<comment type="caution">
    <text evidence="7">The sequence shown here is derived from an EMBL/GenBank/DDBJ whole genome shotgun (WGS) entry which is preliminary data.</text>
</comment>
<dbReference type="GO" id="GO:0005615">
    <property type="term" value="C:extracellular space"/>
    <property type="evidence" value="ECO:0007669"/>
    <property type="project" value="UniProtKB-KW"/>
</dbReference>
<dbReference type="InterPro" id="IPR006052">
    <property type="entry name" value="TNF_dom"/>
</dbReference>
<accession>A0AAV1PAE6</accession>
<dbReference type="AlphaFoldDB" id="A0AAV1PAE6"/>
<dbReference type="GO" id="GO:0005164">
    <property type="term" value="F:tumor necrosis factor receptor binding"/>
    <property type="evidence" value="ECO:0007669"/>
    <property type="project" value="InterPro"/>
</dbReference>
<sequence length="245" mass="27178">MAEDGVGTGPQVFVVDSHANFVSLPSTKKPRWAGVRQKCILPLVGLTLLGLVVEGFFIYQLYKKNEALFPPKTSAQQAGPTMGQVGPEVQPHLQHIQQKAFAHLMGPNTVGNTNIVQWVNEGDAIIYNMSYNNSKLIVKNAGYYYLYSTLQLNAVEKCSLITHKVIRKTKAYGRELELMKSKSFHCLNPIPSNGKDSDGQDLLQSFLAGIFKLDSEDEIYVTLDNIKKMHPGPTENFMGAFMISP</sequence>
<feature type="domain" description="THD" evidence="6">
    <location>
        <begin position="100"/>
        <end position="243"/>
    </location>
</feature>
<evidence type="ECO:0000256" key="2">
    <source>
        <dbReference type="ARBA" id="ARBA00008670"/>
    </source>
</evidence>
<comment type="subcellular location">
    <subcellularLocation>
        <location evidence="1">Membrane</location>
    </subcellularLocation>
</comment>
<evidence type="ECO:0000256" key="5">
    <source>
        <dbReference type="SAM" id="Phobius"/>
    </source>
</evidence>
<keyword evidence="3" id="KW-0202">Cytokine</keyword>
<dbReference type="Pfam" id="PF00229">
    <property type="entry name" value="TNF"/>
    <property type="match status" value="1"/>
</dbReference>
<protein>
    <submittedName>
        <fullName evidence="7">Tumor necrosis factor ligand superfamily member 14-like</fullName>
    </submittedName>
</protein>
<dbReference type="EMBL" id="CAWUFR010000118">
    <property type="protein sequence ID" value="CAK6968373.1"/>
    <property type="molecule type" value="Genomic_DNA"/>
</dbReference>
<comment type="similarity">
    <text evidence="2">Belongs to the tumor necrosis factor family.</text>
</comment>
<dbReference type="GO" id="GO:0006955">
    <property type="term" value="P:immune response"/>
    <property type="evidence" value="ECO:0007669"/>
    <property type="project" value="InterPro"/>
</dbReference>
<dbReference type="SMART" id="SM00207">
    <property type="entry name" value="TNF"/>
    <property type="match status" value="1"/>
</dbReference>
<dbReference type="PROSITE" id="PS50049">
    <property type="entry name" value="THD_2"/>
    <property type="match status" value="1"/>
</dbReference>
<evidence type="ECO:0000256" key="3">
    <source>
        <dbReference type="ARBA" id="ARBA00022514"/>
    </source>
</evidence>
<dbReference type="GO" id="GO:0016020">
    <property type="term" value="C:membrane"/>
    <property type="evidence" value="ECO:0007669"/>
    <property type="project" value="UniProtKB-SubCell"/>
</dbReference>
<dbReference type="SUPFAM" id="SSF49842">
    <property type="entry name" value="TNF-like"/>
    <property type="match status" value="1"/>
</dbReference>